<keyword evidence="2" id="KW-0614">Plasmid</keyword>
<dbReference type="OrthoDB" id="225944at2157"/>
<evidence type="ECO:0000259" key="1">
    <source>
        <dbReference type="Pfam" id="PF05598"/>
    </source>
</evidence>
<proteinExistence type="predicted"/>
<gene>
    <name evidence="2" type="ORF">FEJ81_21815</name>
</gene>
<name>A0A4P8WNY3_9EURY</name>
<reference evidence="3" key="1">
    <citation type="submission" date="2019-05" db="EMBL/GenBank/DDBJ databases">
        <title>Genome sequence and methylation pattern of the halophilic Archaeon Natrinema versiforme BOL5-4.</title>
        <authorList>
            <person name="DasSarma P."/>
            <person name="Anton B.P."/>
            <person name="DasSarma S.L."/>
            <person name="Martinez F.L."/>
            <person name="Guzman D."/>
            <person name="Roberts R.J."/>
            <person name="DasSarma S."/>
        </authorList>
    </citation>
    <scope>NUCLEOTIDE SEQUENCE [LARGE SCALE GENOMIC DNA]</scope>
    <source>
        <strain evidence="3">BOL5-4</strain>
        <plasmid evidence="3">pnve414</plasmid>
    </source>
</reference>
<dbReference type="EMBL" id="CP040332">
    <property type="protein sequence ID" value="QCS44922.1"/>
    <property type="molecule type" value="Genomic_DNA"/>
</dbReference>
<protein>
    <submittedName>
        <fullName evidence="2">Transposase</fullName>
    </submittedName>
</protein>
<evidence type="ECO:0000313" key="2">
    <source>
        <dbReference type="EMBL" id="QCS44922.1"/>
    </source>
</evidence>
<dbReference type="KEGG" id="nvr:FEJ81_21815"/>
<geneLocation type="plasmid" evidence="3">
    <name>pnve414</name>
</geneLocation>
<feature type="domain" description="Transposase InsH N-terminal" evidence="1">
    <location>
        <begin position="78"/>
        <end position="136"/>
    </location>
</feature>
<dbReference type="AlphaFoldDB" id="A0A4P8WNY3"/>
<sequence>MVSTLNSRRTVFRQIARQSDADWPVYDSTPLYNRASLTALESDVRIVTQTWFRHDDHTSVEQFVCSLPLAYFKFSTHDHYAGPTSYGMVSLFRVFMLKDCYGWDHETALVEYLNRYPVLCDQLGLETVPDQSTLWRSWNKRFTANDLASGGPAGTGRVDR</sequence>
<dbReference type="Pfam" id="PF05598">
    <property type="entry name" value="DUF772"/>
    <property type="match status" value="1"/>
</dbReference>
<organism evidence="2 3">
    <name type="scientific">Natrinema versiforme</name>
    <dbReference type="NCBI Taxonomy" id="88724"/>
    <lineage>
        <taxon>Archaea</taxon>
        <taxon>Methanobacteriati</taxon>
        <taxon>Methanobacteriota</taxon>
        <taxon>Stenosarchaea group</taxon>
        <taxon>Halobacteria</taxon>
        <taxon>Halobacteriales</taxon>
        <taxon>Natrialbaceae</taxon>
        <taxon>Natrinema</taxon>
    </lineage>
</organism>
<evidence type="ECO:0000313" key="3">
    <source>
        <dbReference type="Proteomes" id="UP000302218"/>
    </source>
</evidence>
<accession>A0A4P8WNY3</accession>
<dbReference type="InterPro" id="IPR008490">
    <property type="entry name" value="Transposase_InsH_N"/>
</dbReference>
<dbReference type="Proteomes" id="UP000302218">
    <property type="component" value="Plasmid pNVE414"/>
</dbReference>